<accession>A0ABU0H6L1</accession>
<reference evidence="3 4" key="1">
    <citation type="submission" date="2023-07" db="EMBL/GenBank/DDBJ databases">
        <title>Genomic Encyclopedia of Type Strains, Phase IV (KMG-IV): sequencing the most valuable type-strain genomes for metagenomic binning, comparative biology and taxonomic classification.</title>
        <authorList>
            <person name="Goeker M."/>
        </authorList>
    </citation>
    <scope>NUCLEOTIDE SEQUENCE [LARGE SCALE GENOMIC DNA]</scope>
    <source>
        <strain evidence="3 4">B6-8</strain>
    </source>
</reference>
<gene>
    <name evidence="3" type="ORF">QO014_002334</name>
</gene>
<evidence type="ECO:0000313" key="4">
    <source>
        <dbReference type="Proteomes" id="UP001241603"/>
    </source>
</evidence>
<dbReference type="Proteomes" id="UP001241603">
    <property type="component" value="Unassembled WGS sequence"/>
</dbReference>
<organism evidence="3 4">
    <name type="scientific">Kaistia dalseonensis</name>
    <dbReference type="NCBI Taxonomy" id="410840"/>
    <lineage>
        <taxon>Bacteria</taxon>
        <taxon>Pseudomonadati</taxon>
        <taxon>Pseudomonadota</taxon>
        <taxon>Alphaproteobacteria</taxon>
        <taxon>Hyphomicrobiales</taxon>
        <taxon>Kaistiaceae</taxon>
        <taxon>Kaistia</taxon>
    </lineage>
</organism>
<feature type="domain" description="Glycine-rich" evidence="2">
    <location>
        <begin position="210"/>
        <end position="403"/>
    </location>
</feature>
<feature type="region of interest" description="Disordered" evidence="1">
    <location>
        <begin position="308"/>
        <end position="327"/>
    </location>
</feature>
<evidence type="ECO:0000259" key="2">
    <source>
        <dbReference type="Pfam" id="PF21722"/>
    </source>
</evidence>
<comment type="caution">
    <text evidence="3">The sequence shown here is derived from an EMBL/GenBank/DDBJ whole genome shotgun (WGS) entry which is preliminary data.</text>
</comment>
<protein>
    <recommendedName>
        <fullName evidence="2">Glycine-rich domain-containing protein</fullName>
    </recommendedName>
</protein>
<dbReference type="Pfam" id="PF21722">
    <property type="entry name" value="Gly_rich_2"/>
    <property type="match status" value="1"/>
</dbReference>
<dbReference type="InterPro" id="IPR049304">
    <property type="entry name" value="Gly_rich_dom"/>
</dbReference>
<feature type="compositionally biased region" description="Polar residues" evidence="1">
    <location>
        <begin position="311"/>
        <end position="320"/>
    </location>
</feature>
<dbReference type="EMBL" id="JAUSVO010000003">
    <property type="protein sequence ID" value="MDQ0437942.1"/>
    <property type="molecule type" value="Genomic_DNA"/>
</dbReference>
<evidence type="ECO:0000313" key="3">
    <source>
        <dbReference type="EMBL" id="MDQ0437942.1"/>
    </source>
</evidence>
<proteinExistence type="predicted"/>
<name>A0ABU0H6L1_9HYPH</name>
<keyword evidence="4" id="KW-1185">Reference proteome</keyword>
<evidence type="ECO:0000256" key="1">
    <source>
        <dbReference type="SAM" id="MobiDB-lite"/>
    </source>
</evidence>
<sequence>MDQATYAGSSARTGGVVAGTASSLLYNKAQRQAANMAAAIAAFIVQEGYDALDNADVTALKNNFISALGVLIASGATPFATLAEVTAGTITGKAVDPAKLAAAVQAGTWRSAIAGGTANALTLTLAPAPTAYTSGMIIPVIIGTTNTGAATINVNGLGAKSIVKPSGIALTAGDLTAGAPALLIYNGTSFSLAGLTNRSPGGSLFTATPGSGSFTVPAGVYKIFVRVWGAGGGGGGAFATSPTNMGACGGSGGGYSEGWLSTTPGASISYTVGAAGAAGSYNGSTGLPGGNGGTSSFGTISATGGQGGLGASNNFPTPTASPGVGSGGDLNLTGVGGWTGFNCGTGNVGGAGGPAAGGGGGITLGTIGTAGYPGQAPGGGGSGAAASGNIGGAGTAGQIIVSW</sequence>